<dbReference type="RefSeq" id="WP_142896611.1">
    <property type="nucleotide sequence ID" value="NZ_ML660054.1"/>
</dbReference>
<dbReference type="PANTHER" id="PTHR43792:SF1">
    <property type="entry name" value="N-ACETYLTRANSFERASE DOMAIN-CONTAINING PROTEIN"/>
    <property type="match status" value="1"/>
</dbReference>
<keyword evidence="2" id="KW-0808">Transferase</keyword>
<protein>
    <submittedName>
        <fullName evidence="2">GNAT family N-acetyltransferase</fullName>
    </submittedName>
</protein>
<evidence type="ECO:0000313" key="3">
    <source>
        <dbReference type="Proteomes" id="UP000315252"/>
    </source>
</evidence>
<dbReference type="Pfam" id="PF13302">
    <property type="entry name" value="Acetyltransf_3"/>
    <property type="match status" value="1"/>
</dbReference>
<dbReference type="GO" id="GO:0016747">
    <property type="term" value="F:acyltransferase activity, transferring groups other than amino-acyl groups"/>
    <property type="evidence" value="ECO:0007669"/>
    <property type="project" value="InterPro"/>
</dbReference>
<dbReference type="InterPro" id="IPR051531">
    <property type="entry name" value="N-acetyltransferase"/>
</dbReference>
<sequence>MTILRTERLILRPVRTEDMPSFIAFYADPQVMSVRKYGVLDRETAQAHVQVMLDHWENHGYGMWVVTDISDGSFAGECGIRWQEDSPGDPDGPDIELSYGLSPLFRQRGLATEAARAVIDHARVGLKLGRIAAVARADNSISHRILEKLGMTLIWRSEGREPPLVKYALEFG</sequence>
<name>A0A545TUK4_9PROT</name>
<proteinExistence type="predicted"/>
<dbReference type="InterPro" id="IPR016181">
    <property type="entry name" value="Acyl_CoA_acyltransferase"/>
</dbReference>
<dbReference type="SUPFAM" id="SSF55729">
    <property type="entry name" value="Acyl-CoA N-acyltransferases (Nat)"/>
    <property type="match status" value="1"/>
</dbReference>
<comment type="caution">
    <text evidence="2">The sequence shown here is derived from an EMBL/GenBank/DDBJ whole genome shotgun (WGS) entry which is preliminary data.</text>
</comment>
<dbReference type="OrthoDB" id="6293260at2"/>
<dbReference type="EMBL" id="VHSH01000003">
    <property type="protein sequence ID" value="TQV80897.1"/>
    <property type="molecule type" value="Genomic_DNA"/>
</dbReference>
<gene>
    <name evidence="2" type="ORF">FKG95_12175</name>
</gene>
<feature type="domain" description="N-acetyltransferase" evidence="1">
    <location>
        <begin position="9"/>
        <end position="172"/>
    </location>
</feature>
<evidence type="ECO:0000259" key="1">
    <source>
        <dbReference type="PROSITE" id="PS51186"/>
    </source>
</evidence>
<accession>A0A545TUK4</accession>
<dbReference type="PROSITE" id="PS51186">
    <property type="entry name" value="GNAT"/>
    <property type="match status" value="1"/>
</dbReference>
<evidence type="ECO:0000313" key="2">
    <source>
        <dbReference type="EMBL" id="TQV80897.1"/>
    </source>
</evidence>
<dbReference type="InterPro" id="IPR000182">
    <property type="entry name" value="GNAT_dom"/>
</dbReference>
<dbReference type="Proteomes" id="UP000315252">
    <property type="component" value="Unassembled WGS sequence"/>
</dbReference>
<dbReference type="Gene3D" id="3.40.630.30">
    <property type="match status" value="1"/>
</dbReference>
<organism evidence="2 3">
    <name type="scientific">Denitrobaculum tricleocarpae</name>
    <dbReference type="NCBI Taxonomy" id="2591009"/>
    <lineage>
        <taxon>Bacteria</taxon>
        <taxon>Pseudomonadati</taxon>
        <taxon>Pseudomonadota</taxon>
        <taxon>Alphaproteobacteria</taxon>
        <taxon>Rhodospirillales</taxon>
        <taxon>Rhodospirillaceae</taxon>
        <taxon>Denitrobaculum</taxon>
    </lineage>
</organism>
<dbReference type="PANTHER" id="PTHR43792">
    <property type="entry name" value="GNAT FAMILY, PUTATIVE (AFU_ORTHOLOGUE AFUA_3G00765)-RELATED-RELATED"/>
    <property type="match status" value="1"/>
</dbReference>
<keyword evidence="3" id="KW-1185">Reference proteome</keyword>
<dbReference type="AlphaFoldDB" id="A0A545TUK4"/>
<reference evidence="2 3" key="1">
    <citation type="submission" date="2019-06" db="EMBL/GenBank/DDBJ databases">
        <title>Whole genome sequence for Rhodospirillaceae sp. R148.</title>
        <authorList>
            <person name="Wang G."/>
        </authorList>
    </citation>
    <scope>NUCLEOTIDE SEQUENCE [LARGE SCALE GENOMIC DNA]</scope>
    <source>
        <strain evidence="2 3">R148</strain>
    </source>
</reference>